<dbReference type="InterPro" id="IPR002142">
    <property type="entry name" value="Peptidase_S49"/>
</dbReference>
<dbReference type="GO" id="GO:0008236">
    <property type="term" value="F:serine-type peptidase activity"/>
    <property type="evidence" value="ECO:0007669"/>
    <property type="project" value="UniProtKB-KW"/>
</dbReference>
<dbReference type="SUPFAM" id="SSF52096">
    <property type="entry name" value="ClpP/crotonase"/>
    <property type="match status" value="1"/>
</dbReference>
<name>S0L0W5_9ENTE</name>
<comment type="caution">
    <text evidence="7">The sequence shown here is derived from an EMBL/GenBank/DDBJ whole genome shotgun (WGS) entry which is preliminary data.</text>
</comment>
<keyword evidence="2" id="KW-0645">Protease</keyword>
<gene>
    <name evidence="7" type="ORF">I573_01510</name>
</gene>
<reference evidence="7 8" key="1">
    <citation type="submission" date="2013-03" db="EMBL/GenBank/DDBJ databases">
        <title>The Genome Sequence of Enterococcus sulfureus ATCC_49903 (PacBio/Illumina hybrid assembly).</title>
        <authorList>
            <consortium name="The Broad Institute Genomics Platform"/>
            <consortium name="The Broad Institute Genome Sequencing Center for Infectious Disease"/>
            <person name="Earl A."/>
            <person name="Russ C."/>
            <person name="Gilmore M."/>
            <person name="Surin D."/>
            <person name="Walker B."/>
            <person name="Young S."/>
            <person name="Zeng Q."/>
            <person name="Gargeya S."/>
            <person name="Fitzgerald M."/>
            <person name="Haas B."/>
            <person name="Abouelleil A."/>
            <person name="Allen A.W."/>
            <person name="Alvarado L."/>
            <person name="Arachchi H.M."/>
            <person name="Berlin A.M."/>
            <person name="Chapman S.B."/>
            <person name="Gainer-Dewar J."/>
            <person name="Goldberg J."/>
            <person name="Griggs A."/>
            <person name="Gujja S."/>
            <person name="Hansen M."/>
            <person name="Howarth C."/>
            <person name="Imamovic A."/>
            <person name="Ireland A."/>
            <person name="Larimer J."/>
            <person name="McCowan C."/>
            <person name="Murphy C."/>
            <person name="Pearson M."/>
            <person name="Poon T.W."/>
            <person name="Priest M."/>
            <person name="Roberts A."/>
            <person name="Saif S."/>
            <person name="Shea T."/>
            <person name="Sisk P."/>
            <person name="Sykes S."/>
            <person name="Wortman J."/>
            <person name="Nusbaum C."/>
            <person name="Birren B."/>
        </authorList>
    </citation>
    <scope>NUCLEOTIDE SEQUENCE [LARGE SCALE GENOMIC DNA]</scope>
    <source>
        <strain evidence="7 8">ATCC 49903</strain>
    </source>
</reference>
<dbReference type="Pfam" id="PF01343">
    <property type="entry name" value="Peptidase_S49"/>
    <property type="match status" value="1"/>
</dbReference>
<evidence type="ECO:0000259" key="6">
    <source>
        <dbReference type="Pfam" id="PF01343"/>
    </source>
</evidence>
<organism evidence="7 8">
    <name type="scientific">Enterococcus sulfureus ATCC 49903</name>
    <dbReference type="NCBI Taxonomy" id="1140003"/>
    <lineage>
        <taxon>Bacteria</taxon>
        <taxon>Bacillati</taxon>
        <taxon>Bacillota</taxon>
        <taxon>Bacilli</taxon>
        <taxon>Lactobacillales</taxon>
        <taxon>Enterococcaceae</taxon>
        <taxon>Enterococcus</taxon>
    </lineage>
</organism>
<keyword evidence="3" id="KW-0378">Hydrolase</keyword>
<feature type="transmembrane region" description="Helical" evidence="5">
    <location>
        <begin position="6"/>
        <end position="25"/>
    </location>
</feature>
<dbReference type="PATRIC" id="fig|1140003.3.peg.1127"/>
<dbReference type="STRING" id="1140003.OMY_01170"/>
<evidence type="ECO:0000256" key="1">
    <source>
        <dbReference type="ARBA" id="ARBA00008683"/>
    </source>
</evidence>
<dbReference type="Proteomes" id="UP000015961">
    <property type="component" value="Unassembled WGS sequence"/>
</dbReference>
<dbReference type="NCBIfam" id="TIGR00706">
    <property type="entry name" value="SppA_dom"/>
    <property type="match status" value="1"/>
</dbReference>
<evidence type="ECO:0000256" key="3">
    <source>
        <dbReference type="ARBA" id="ARBA00022801"/>
    </source>
</evidence>
<keyword evidence="8" id="KW-1185">Reference proteome</keyword>
<dbReference type="CDD" id="cd07023">
    <property type="entry name" value="S49_Sppa_N_C"/>
    <property type="match status" value="1"/>
</dbReference>
<dbReference type="Gene3D" id="6.20.330.10">
    <property type="match status" value="1"/>
</dbReference>
<keyword evidence="5" id="KW-0812">Transmembrane</keyword>
<comment type="similarity">
    <text evidence="1">Belongs to the peptidase S49 family.</text>
</comment>
<dbReference type="eggNOG" id="COG0616">
    <property type="taxonomic scope" value="Bacteria"/>
</dbReference>
<keyword evidence="4" id="KW-0720">Serine protease</keyword>
<feature type="domain" description="Peptidase S49" evidence="6">
    <location>
        <begin position="133"/>
        <end position="284"/>
    </location>
</feature>
<evidence type="ECO:0000256" key="2">
    <source>
        <dbReference type="ARBA" id="ARBA00022670"/>
    </source>
</evidence>
<dbReference type="InterPro" id="IPR047272">
    <property type="entry name" value="S49_SppA_C"/>
</dbReference>
<evidence type="ECO:0000256" key="4">
    <source>
        <dbReference type="ARBA" id="ARBA00022825"/>
    </source>
</evidence>
<proteinExistence type="inferred from homology"/>
<dbReference type="PANTHER" id="PTHR42987">
    <property type="entry name" value="PEPTIDASE S49"/>
    <property type="match status" value="1"/>
</dbReference>
<evidence type="ECO:0000256" key="5">
    <source>
        <dbReference type="SAM" id="Phobius"/>
    </source>
</evidence>
<accession>S0L0W5</accession>
<sequence>MNKRRWVAVGIFGVIVIGSIIFSVVGSEDKKETSNLTTVQSILYGSNDLAENELEPGEVSKRIVKVTIDGTIADTGESNGLFSSEGYNHAFVLQQLQAIQQDDSIQAVLLEVNSPGGGVYESAELARQIHLIQDQKKALYVSMQSMAASGGYYISASADKIFATDETITGSIGVISSSLNYAGLLEKLGLKEQTYKSGALKDMNAPTKEPSEEEKNVMQDYINSSYERFVDIVATGRNLPKDTVYKLADGRIYDGSQAVKNGLVDAIGYEDQALAALRKDKGLKNAQVFEYGTSSTGFAQTFFGAKLAQWQGLTQSPENRLTKVIESIGTQSAPKPLYMYGGE</sequence>
<dbReference type="GO" id="GO:0006508">
    <property type="term" value="P:proteolysis"/>
    <property type="evidence" value="ECO:0007669"/>
    <property type="project" value="UniProtKB-KW"/>
</dbReference>
<dbReference type="EMBL" id="ASWO01000005">
    <property type="protein sequence ID" value="EOT83785.1"/>
    <property type="molecule type" value="Genomic_DNA"/>
</dbReference>
<keyword evidence="5" id="KW-1133">Transmembrane helix</keyword>
<dbReference type="OrthoDB" id="9764363at2"/>
<dbReference type="PANTHER" id="PTHR42987:SF7">
    <property type="entry name" value="SIGNAL PEPTIDE PEPTIDASE SPPA-RELATED"/>
    <property type="match status" value="1"/>
</dbReference>
<keyword evidence="5" id="KW-0472">Membrane</keyword>
<evidence type="ECO:0000313" key="8">
    <source>
        <dbReference type="Proteomes" id="UP000015961"/>
    </source>
</evidence>
<dbReference type="InterPro" id="IPR029045">
    <property type="entry name" value="ClpP/crotonase-like_dom_sf"/>
</dbReference>
<dbReference type="Gene3D" id="3.90.226.10">
    <property type="entry name" value="2-enoyl-CoA Hydratase, Chain A, domain 1"/>
    <property type="match status" value="2"/>
</dbReference>
<dbReference type="InterPro" id="IPR004635">
    <property type="entry name" value="Pept_S49_SppA"/>
</dbReference>
<protein>
    <submittedName>
        <fullName evidence="7">Signal peptide peptidase SppA, 36K type</fullName>
    </submittedName>
</protein>
<dbReference type="AlphaFoldDB" id="S0L0W5"/>
<dbReference type="RefSeq" id="WP_016185622.1">
    <property type="nucleotide sequence ID" value="NZ_ASWO01000005.1"/>
</dbReference>
<evidence type="ECO:0000313" key="7">
    <source>
        <dbReference type="EMBL" id="EOT83785.1"/>
    </source>
</evidence>